<keyword evidence="1" id="KW-0812">Transmembrane</keyword>
<accession>A0A226EA35</accession>
<dbReference type="EMBL" id="LNIX01000005">
    <property type="protein sequence ID" value="OXA54492.1"/>
    <property type="molecule type" value="Genomic_DNA"/>
</dbReference>
<proteinExistence type="predicted"/>
<keyword evidence="1" id="KW-0472">Membrane</keyword>
<gene>
    <name evidence="2" type="ORF">Fcan01_11789</name>
</gene>
<evidence type="ECO:0000256" key="1">
    <source>
        <dbReference type="SAM" id="Phobius"/>
    </source>
</evidence>
<name>A0A226EA35_FOLCA</name>
<feature type="transmembrane region" description="Helical" evidence="1">
    <location>
        <begin position="81"/>
        <end position="103"/>
    </location>
</feature>
<dbReference type="Proteomes" id="UP000198287">
    <property type="component" value="Unassembled WGS sequence"/>
</dbReference>
<protein>
    <submittedName>
        <fullName evidence="2">Uncharacterized protein</fullName>
    </submittedName>
</protein>
<organism evidence="2 3">
    <name type="scientific">Folsomia candida</name>
    <name type="common">Springtail</name>
    <dbReference type="NCBI Taxonomy" id="158441"/>
    <lineage>
        <taxon>Eukaryota</taxon>
        <taxon>Metazoa</taxon>
        <taxon>Ecdysozoa</taxon>
        <taxon>Arthropoda</taxon>
        <taxon>Hexapoda</taxon>
        <taxon>Collembola</taxon>
        <taxon>Entomobryomorpha</taxon>
        <taxon>Isotomoidea</taxon>
        <taxon>Isotomidae</taxon>
        <taxon>Proisotominae</taxon>
        <taxon>Folsomia</taxon>
    </lineage>
</organism>
<evidence type="ECO:0000313" key="3">
    <source>
        <dbReference type="Proteomes" id="UP000198287"/>
    </source>
</evidence>
<evidence type="ECO:0000313" key="2">
    <source>
        <dbReference type="EMBL" id="OXA54492.1"/>
    </source>
</evidence>
<feature type="transmembrane region" description="Helical" evidence="1">
    <location>
        <begin position="142"/>
        <end position="164"/>
    </location>
</feature>
<comment type="caution">
    <text evidence="2">The sequence shown here is derived from an EMBL/GenBank/DDBJ whole genome shotgun (WGS) entry which is preliminary data.</text>
</comment>
<reference evidence="2 3" key="1">
    <citation type="submission" date="2015-12" db="EMBL/GenBank/DDBJ databases">
        <title>The genome of Folsomia candida.</title>
        <authorList>
            <person name="Faddeeva A."/>
            <person name="Derks M.F."/>
            <person name="Anvar Y."/>
            <person name="Smit S."/>
            <person name="Van Straalen N."/>
            <person name="Roelofs D."/>
        </authorList>
    </citation>
    <scope>NUCLEOTIDE SEQUENCE [LARGE SCALE GENOMIC DNA]</scope>
    <source>
        <strain evidence="2 3">VU population</strain>
        <tissue evidence="2">Whole body</tissue>
    </source>
</reference>
<sequence length="189" mass="21462">MFLAGTLPVTRHQFKFLSLFLPTPISLVVDKTTKSEFFKISQLPKNVNHRLKVAFILAYAVFILPNGLFQSSNSRRDLNGTAWTLLCSMTVPTGVFMLLSSWLQYPPDFAALLNMFLVYEENYGRRNRQPENWTRLRHIVKCCVATFGFGCSLVVPISLIVMILTEVGMPPFLGSVMPWGKGKHFHVPH</sequence>
<feature type="transmembrane region" description="Helical" evidence="1">
    <location>
        <begin position="51"/>
        <end position="69"/>
    </location>
</feature>
<dbReference type="AlphaFoldDB" id="A0A226EA35"/>
<keyword evidence="3" id="KW-1185">Reference proteome</keyword>
<keyword evidence="1" id="KW-1133">Transmembrane helix</keyword>